<dbReference type="Proteomes" id="UP000053257">
    <property type="component" value="Unassembled WGS sequence"/>
</dbReference>
<name>A0A0C3RSR0_PHLG1</name>
<dbReference type="EMBL" id="KN840613">
    <property type="protein sequence ID" value="KIP03486.1"/>
    <property type="molecule type" value="Genomic_DNA"/>
</dbReference>
<accession>A0A0C3RSR0</accession>
<evidence type="ECO:0000313" key="3">
    <source>
        <dbReference type="Proteomes" id="UP000053257"/>
    </source>
</evidence>
<evidence type="ECO:0000256" key="1">
    <source>
        <dbReference type="SAM" id="MobiDB-lite"/>
    </source>
</evidence>
<protein>
    <submittedName>
        <fullName evidence="2">Uncharacterized protein</fullName>
    </submittedName>
</protein>
<keyword evidence="3" id="KW-1185">Reference proteome</keyword>
<gene>
    <name evidence="2" type="ORF">PHLGIDRAFT_237190</name>
</gene>
<reference evidence="2 3" key="1">
    <citation type="journal article" date="2014" name="PLoS Genet.">
        <title>Analysis of the Phlebiopsis gigantea genome, transcriptome and secretome provides insight into its pioneer colonization strategies of wood.</title>
        <authorList>
            <person name="Hori C."/>
            <person name="Ishida T."/>
            <person name="Igarashi K."/>
            <person name="Samejima M."/>
            <person name="Suzuki H."/>
            <person name="Master E."/>
            <person name="Ferreira P."/>
            <person name="Ruiz-Duenas F.J."/>
            <person name="Held B."/>
            <person name="Canessa P."/>
            <person name="Larrondo L.F."/>
            <person name="Schmoll M."/>
            <person name="Druzhinina I.S."/>
            <person name="Kubicek C.P."/>
            <person name="Gaskell J.A."/>
            <person name="Kersten P."/>
            <person name="St John F."/>
            <person name="Glasner J."/>
            <person name="Sabat G."/>
            <person name="Splinter BonDurant S."/>
            <person name="Syed K."/>
            <person name="Yadav J."/>
            <person name="Mgbeahuruike A.C."/>
            <person name="Kovalchuk A."/>
            <person name="Asiegbu F.O."/>
            <person name="Lackner G."/>
            <person name="Hoffmeister D."/>
            <person name="Rencoret J."/>
            <person name="Gutierrez A."/>
            <person name="Sun H."/>
            <person name="Lindquist E."/>
            <person name="Barry K."/>
            <person name="Riley R."/>
            <person name="Grigoriev I.V."/>
            <person name="Henrissat B."/>
            <person name="Kues U."/>
            <person name="Berka R.M."/>
            <person name="Martinez A.T."/>
            <person name="Covert S.F."/>
            <person name="Blanchette R.A."/>
            <person name="Cullen D."/>
        </authorList>
    </citation>
    <scope>NUCLEOTIDE SEQUENCE [LARGE SCALE GENOMIC DNA]</scope>
    <source>
        <strain evidence="2 3">11061_1 CR5-6</strain>
    </source>
</reference>
<organism evidence="2 3">
    <name type="scientific">Phlebiopsis gigantea (strain 11061_1 CR5-6)</name>
    <name type="common">White-rot fungus</name>
    <name type="synonym">Peniophora gigantea</name>
    <dbReference type="NCBI Taxonomy" id="745531"/>
    <lineage>
        <taxon>Eukaryota</taxon>
        <taxon>Fungi</taxon>
        <taxon>Dikarya</taxon>
        <taxon>Basidiomycota</taxon>
        <taxon>Agaricomycotina</taxon>
        <taxon>Agaricomycetes</taxon>
        <taxon>Polyporales</taxon>
        <taxon>Phanerochaetaceae</taxon>
        <taxon>Phlebiopsis</taxon>
    </lineage>
</organism>
<dbReference type="HOGENOM" id="CLU_1133932_0_0_1"/>
<proteinExistence type="predicted"/>
<sequence length="245" mass="27096">MEGARTGLQDTGAIARVQPASFVGREAEKTEFLRIHSQENTREPLLITGLETLDTFSPRTKTSLILRTACGQLRNTLSWDDGQARALRGGLHTRGVRRCSAGAIADGRRVYVQVATRSTDILVEEHHHGGYVHPLLSIHARITINQSDIGASIPPMPLPLRRRPPAPSGRGRGSCSHKTAKGANSKQPPSPGPRVPHHALRRCCPCERCSSPQKMRGRPWPRPARYGRCGRAPWLTRVWQRICEP</sequence>
<dbReference type="AlphaFoldDB" id="A0A0C3RSR0"/>
<evidence type="ECO:0000313" key="2">
    <source>
        <dbReference type="EMBL" id="KIP03486.1"/>
    </source>
</evidence>
<feature type="region of interest" description="Disordered" evidence="1">
    <location>
        <begin position="151"/>
        <end position="198"/>
    </location>
</feature>